<dbReference type="AlphaFoldDB" id="A0AAD4Q9Y1"/>
<dbReference type="GO" id="GO:0004497">
    <property type="term" value="F:monooxygenase activity"/>
    <property type="evidence" value="ECO:0007669"/>
    <property type="project" value="UniProtKB-KW"/>
</dbReference>
<gene>
    <name evidence="13" type="ORF">EDB92DRAFT_1888946</name>
</gene>
<evidence type="ECO:0000256" key="1">
    <source>
        <dbReference type="ARBA" id="ARBA00001971"/>
    </source>
</evidence>
<evidence type="ECO:0000256" key="12">
    <source>
        <dbReference type="RuleBase" id="RU000461"/>
    </source>
</evidence>
<dbReference type="Pfam" id="PF00067">
    <property type="entry name" value="p450"/>
    <property type="match status" value="1"/>
</dbReference>
<keyword evidence="10 12" id="KW-0503">Monooxygenase</keyword>
<keyword evidence="5" id="KW-0812">Transmembrane</keyword>
<keyword evidence="8 12" id="KW-0560">Oxidoreductase</keyword>
<keyword evidence="9 12" id="KW-0408">Iron</keyword>
<evidence type="ECO:0000256" key="8">
    <source>
        <dbReference type="ARBA" id="ARBA00023002"/>
    </source>
</evidence>
<dbReference type="Proteomes" id="UP001201163">
    <property type="component" value="Unassembled WGS sequence"/>
</dbReference>
<evidence type="ECO:0000313" key="14">
    <source>
        <dbReference type="Proteomes" id="UP001201163"/>
    </source>
</evidence>
<evidence type="ECO:0000256" key="7">
    <source>
        <dbReference type="ARBA" id="ARBA00022989"/>
    </source>
</evidence>
<dbReference type="EMBL" id="JAKELL010000082">
    <property type="protein sequence ID" value="KAH8983911.1"/>
    <property type="molecule type" value="Genomic_DNA"/>
</dbReference>
<evidence type="ECO:0000256" key="4">
    <source>
        <dbReference type="ARBA" id="ARBA00022617"/>
    </source>
</evidence>
<dbReference type="PROSITE" id="PS00086">
    <property type="entry name" value="CYTOCHROME_P450"/>
    <property type="match status" value="1"/>
</dbReference>
<dbReference type="InterPro" id="IPR001128">
    <property type="entry name" value="Cyt_P450"/>
</dbReference>
<evidence type="ECO:0000313" key="13">
    <source>
        <dbReference type="EMBL" id="KAH8983911.1"/>
    </source>
</evidence>
<evidence type="ECO:0000256" key="9">
    <source>
        <dbReference type="ARBA" id="ARBA00023004"/>
    </source>
</evidence>
<sequence length="156" mass="17491">MTPCYCVRYLTHPDGRQLVRCSSPKEHCALQICHHDPSTYGDDAAMFQPERFLDASSETISGPAETHEEGHSMFGFGRRTCMGKPIAKELLFIATALWATTLERVCGEDGTEVPALHVLGKRETRKHFDLLRNLLRPLCTLGRSLFPFVIDENASL</sequence>
<proteinExistence type="inferred from homology"/>
<evidence type="ECO:0000256" key="10">
    <source>
        <dbReference type="ARBA" id="ARBA00023033"/>
    </source>
</evidence>
<dbReference type="Gene3D" id="1.10.630.10">
    <property type="entry name" value="Cytochrome P450"/>
    <property type="match status" value="1"/>
</dbReference>
<dbReference type="PANTHER" id="PTHR46300">
    <property type="entry name" value="P450, PUTATIVE (EUROFUNG)-RELATED-RELATED"/>
    <property type="match status" value="1"/>
</dbReference>
<protein>
    <recommendedName>
        <fullName evidence="15">Cytochrome P450</fullName>
    </recommendedName>
</protein>
<keyword evidence="6 12" id="KW-0479">Metal-binding</keyword>
<keyword evidence="14" id="KW-1185">Reference proteome</keyword>
<name>A0AAD4Q9Y1_9AGAM</name>
<dbReference type="GO" id="GO:0016705">
    <property type="term" value="F:oxidoreductase activity, acting on paired donors, with incorporation or reduction of molecular oxygen"/>
    <property type="evidence" value="ECO:0007669"/>
    <property type="project" value="InterPro"/>
</dbReference>
<evidence type="ECO:0008006" key="15">
    <source>
        <dbReference type="Google" id="ProtNLM"/>
    </source>
</evidence>
<evidence type="ECO:0000256" key="3">
    <source>
        <dbReference type="ARBA" id="ARBA00010617"/>
    </source>
</evidence>
<evidence type="ECO:0000256" key="6">
    <source>
        <dbReference type="ARBA" id="ARBA00022723"/>
    </source>
</evidence>
<dbReference type="SUPFAM" id="SSF48264">
    <property type="entry name" value="Cytochrome P450"/>
    <property type="match status" value="1"/>
</dbReference>
<keyword evidence="7" id="KW-1133">Transmembrane helix</keyword>
<evidence type="ECO:0000256" key="2">
    <source>
        <dbReference type="ARBA" id="ARBA00004370"/>
    </source>
</evidence>
<reference evidence="13" key="1">
    <citation type="submission" date="2022-01" db="EMBL/GenBank/DDBJ databases">
        <title>Comparative genomics reveals a dynamic genome evolution in the ectomycorrhizal milk-cap (Lactarius) mushrooms.</title>
        <authorList>
            <consortium name="DOE Joint Genome Institute"/>
            <person name="Lebreton A."/>
            <person name="Tang N."/>
            <person name="Kuo A."/>
            <person name="LaButti K."/>
            <person name="Drula E."/>
            <person name="Barry K."/>
            <person name="Clum A."/>
            <person name="Lipzen A."/>
            <person name="Mousain D."/>
            <person name="Ng V."/>
            <person name="Wang R."/>
            <person name="Wang X."/>
            <person name="Dai Y."/>
            <person name="Henrissat B."/>
            <person name="Grigoriev I.V."/>
            <person name="Guerin-Laguette A."/>
            <person name="Yu F."/>
            <person name="Martin F.M."/>
        </authorList>
    </citation>
    <scope>NUCLEOTIDE SEQUENCE</scope>
    <source>
        <strain evidence="13">QP</strain>
    </source>
</reference>
<dbReference type="GO" id="GO:0005506">
    <property type="term" value="F:iron ion binding"/>
    <property type="evidence" value="ECO:0007669"/>
    <property type="project" value="InterPro"/>
</dbReference>
<comment type="cofactor">
    <cofactor evidence="1">
        <name>heme</name>
        <dbReference type="ChEBI" id="CHEBI:30413"/>
    </cofactor>
</comment>
<comment type="caution">
    <text evidence="13">The sequence shown here is derived from an EMBL/GenBank/DDBJ whole genome shotgun (WGS) entry which is preliminary data.</text>
</comment>
<dbReference type="GO" id="GO:0020037">
    <property type="term" value="F:heme binding"/>
    <property type="evidence" value="ECO:0007669"/>
    <property type="project" value="InterPro"/>
</dbReference>
<dbReference type="GO" id="GO:0016020">
    <property type="term" value="C:membrane"/>
    <property type="evidence" value="ECO:0007669"/>
    <property type="project" value="UniProtKB-SubCell"/>
</dbReference>
<evidence type="ECO:0000256" key="11">
    <source>
        <dbReference type="ARBA" id="ARBA00023136"/>
    </source>
</evidence>
<dbReference type="InterPro" id="IPR050364">
    <property type="entry name" value="Cytochrome_P450_fung"/>
</dbReference>
<comment type="similarity">
    <text evidence="3 12">Belongs to the cytochrome P450 family.</text>
</comment>
<organism evidence="13 14">
    <name type="scientific">Lactarius akahatsu</name>
    <dbReference type="NCBI Taxonomy" id="416441"/>
    <lineage>
        <taxon>Eukaryota</taxon>
        <taxon>Fungi</taxon>
        <taxon>Dikarya</taxon>
        <taxon>Basidiomycota</taxon>
        <taxon>Agaricomycotina</taxon>
        <taxon>Agaricomycetes</taxon>
        <taxon>Russulales</taxon>
        <taxon>Russulaceae</taxon>
        <taxon>Lactarius</taxon>
    </lineage>
</organism>
<accession>A0AAD4Q9Y1</accession>
<dbReference type="PANTHER" id="PTHR46300:SF2">
    <property type="entry name" value="CYTOCHROME P450 MONOOXYGENASE ALNH-RELATED"/>
    <property type="match status" value="1"/>
</dbReference>
<dbReference type="InterPro" id="IPR017972">
    <property type="entry name" value="Cyt_P450_CS"/>
</dbReference>
<keyword evidence="4 12" id="KW-0349">Heme</keyword>
<comment type="subcellular location">
    <subcellularLocation>
        <location evidence="2">Membrane</location>
    </subcellularLocation>
</comment>
<evidence type="ECO:0000256" key="5">
    <source>
        <dbReference type="ARBA" id="ARBA00022692"/>
    </source>
</evidence>
<keyword evidence="11" id="KW-0472">Membrane</keyword>
<dbReference type="InterPro" id="IPR036396">
    <property type="entry name" value="Cyt_P450_sf"/>
</dbReference>